<dbReference type="AlphaFoldDB" id="A0A0D0C5L9"/>
<dbReference type="PROSITE" id="PS50158">
    <property type="entry name" value="ZF_CCHC"/>
    <property type="match status" value="1"/>
</dbReference>
<gene>
    <name evidence="3" type="ORF">GYMLUDRAFT_134196</name>
</gene>
<keyword evidence="1" id="KW-0862">Zinc</keyword>
<dbReference type="Proteomes" id="UP000053593">
    <property type="component" value="Unassembled WGS sequence"/>
</dbReference>
<feature type="non-terminal residue" evidence="3">
    <location>
        <position position="1"/>
    </location>
</feature>
<accession>A0A0D0C5L9</accession>
<keyword evidence="1" id="KW-0863">Zinc-finger</keyword>
<dbReference type="GO" id="GO:0003676">
    <property type="term" value="F:nucleic acid binding"/>
    <property type="evidence" value="ECO:0007669"/>
    <property type="project" value="InterPro"/>
</dbReference>
<proteinExistence type="predicted"/>
<evidence type="ECO:0000313" key="3">
    <source>
        <dbReference type="EMBL" id="KIK53142.1"/>
    </source>
</evidence>
<feature type="non-terminal residue" evidence="3">
    <location>
        <position position="262"/>
    </location>
</feature>
<keyword evidence="4" id="KW-1185">Reference proteome</keyword>
<dbReference type="InterPro" id="IPR001878">
    <property type="entry name" value="Znf_CCHC"/>
</dbReference>
<feature type="domain" description="CCHC-type" evidence="2">
    <location>
        <begin position="249"/>
        <end position="262"/>
    </location>
</feature>
<organism evidence="3 4">
    <name type="scientific">Collybiopsis luxurians FD-317 M1</name>
    <dbReference type="NCBI Taxonomy" id="944289"/>
    <lineage>
        <taxon>Eukaryota</taxon>
        <taxon>Fungi</taxon>
        <taxon>Dikarya</taxon>
        <taxon>Basidiomycota</taxon>
        <taxon>Agaricomycotina</taxon>
        <taxon>Agaricomycetes</taxon>
        <taxon>Agaricomycetidae</taxon>
        <taxon>Agaricales</taxon>
        <taxon>Marasmiineae</taxon>
        <taxon>Omphalotaceae</taxon>
        <taxon>Collybiopsis</taxon>
        <taxon>Collybiopsis luxurians</taxon>
    </lineage>
</organism>
<evidence type="ECO:0000313" key="4">
    <source>
        <dbReference type="Proteomes" id="UP000053593"/>
    </source>
</evidence>
<dbReference type="EMBL" id="KN834832">
    <property type="protein sequence ID" value="KIK53142.1"/>
    <property type="molecule type" value="Genomic_DNA"/>
</dbReference>
<name>A0A0D0C5L9_9AGAR</name>
<evidence type="ECO:0000259" key="2">
    <source>
        <dbReference type="PROSITE" id="PS50158"/>
    </source>
</evidence>
<sequence length="262" mass="29905">EEEVSNVVTKKRRIDKSKVHWNQDQNLYAAVLSPAHEELGQQIAQYSAGIKDALKDLDIALNKPSLPKAQWTNVLLDNYVNLDEILGHSFTTEAEYQGVFLVGSTTLEFKKPRVVSKITSHDQWLNAFRTYEQAVHFAFKGREFELGYSDHINNLFATTHTSLHHRIINYNRAARIYVGSRRDILLHEINKFNFIKATHVDTGGIAVVGSSTNVGFGKSAQKWKQGIKVCRNWNFRSCMREKCVFRHTCIHCGSTDHVARDC</sequence>
<dbReference type="OrthoDB" id="2355984at2759"/>
<dbReference type="GO" id="GO:0008270">
    <property type="term" value="F:zinc ion binding"/>
    <property type="evidence" value="ECO:0007669"/>
    <property type="project" value="UniProtKB-KW"/>
</dbReference>
<dbReference type="HOGENOM" id="CLU_041692_2_0_1"/>
<evidence type="ECO:0000256" key="1">
    <source>
        <dbReference type="PROSITE-ProRule" id="PRU00047"/>
    </source>
</evidence>
<keyword evidence="1" id="KW-0479">Metal-binding</keyword>
<reference evidence="3 4" key="1">
    <citation type="submission" date="2014-04" db="EMBL/GenBank/DDBJ databases">
        <title>Evolutionary Origins and Diversification of the Mycorrhizal Mutualists.</title>
        <authorList>
            <consortium name="DOE Joint Genome Institute"/>
            <consortium name="Mycorrhizal Genomics Consortium"/>
            <person name="Kohler A."/>
            <person name="Kuo A."/>
            <person name="Nagy L.G."/>
            <person name="Floudas D."/>
            <person name="Copeland A."/>
            <person name="Barry K.W."/>
            <person name="Cichocki N."/>
            <person name="Veneault-Fourrey C."/>
            <person name="LaButti K."/>
            <person name="Lindquist E.A."/>
            <person name="Lipzen A."/>
            <person name="Lundell T."/>
            <person name="Morin E."/>
            <person name="Murat C."/>
            <person name="Riley R."/>
            <person name="Ohm R."/>
            <person name="Sun H."/>
            <person name="Tunlid A."/>
            <person name="Henrissat B."/>
            <person name="Grigoriev I.V."/>
            <person name="Hibbett D.S."/>
            <person name="Martin F."/>
        </authorList>
    </citation>
    <scope>NUCLEOTIDE SEQUENCE [LARGE SCALE GENOMIC DNA]</scope>
    <source>
        <strain evidence="3 4">FD-317 M1</strain>
    </source>
</reference>
<protein>
    <recommendedName>
        <fullName evidence="2">CCHC-type domain-containing protein</fullName>
    </recommendedName>
</protein>